<feature type="domain" description="EF-hand" evidence="8">
    <location>
        <begin position="36"/>
        <end position="71"/>
    </location>
</feature>
<evidence type="ECO:0000256" key="2">
    <source>
        <dbReference type="ARBA" id="ARBA00004496"/>
    </source>
</evidence>
<dbReference type="PROSITE" id="PS00018">
    <property type="entry name" value="EF_HAND_1"/>
    <property type="match status" value="1"/>
</dbReference>
<dbReference type="Gene3D" id="1.10.238.10">
    <property type="entry name" value="EF-hand"/>
    <property type="match status" value="1"/>
</dbReference>
<comment type="subcellular location">
    <subcellularLocation>
        <location evidence="2">Cytoplasm</location>
    </subcellularLocation>
    <subcellularLocation>
        <location evidence="1">Endomembrane system</location>
    </subcellularLocation>
</comment>
<reference evidence="9 10" key="1">
    <citation type="journal article" date="2018" name="Nat. Ecol. Evol.">
        <title>Shark genomes provide insights into elasmobranch evolution and the origin of vertebrates.</title>
        <authorList>
            <person name="Hara Y"/>
            <person name="Yamaguchi K"/>
            <person name="Onimaru K"/>
            <person name="Kadota M"/>
            <person name="Koyanagi M"/>
            <person name="Keeley SD"/>
            <person name="Tatsumi K"/>
            <person name="Tanaka K"/>
            <person name="Motone F"/>
            <person name="Kageyama Y"/>
            <person name="Nozu R"/>
            <person name="Adachi N"/>
            <person name="Nishimura O"/>
            <person name="Nakagawa R"/>
            <person name="Tanegashima C"/>
            <person name="Kiyatake I"/>
            <person name="Matsumoto R"/>
            <person name="Murakumo K"/>
            <person name="Nishida K"/>
            <person name="Terakita A"/>
            <person name="Kuratani S"/>
            <person name="Sato K"/>
            <person name="Hyodo S Kuraku.S."/>
        </authorList>
    </citation>
    <scope>NUCLEOTIDE SEQUENCE [LARGE SCALE GENOMIC DNA]</scope>
</reference>
<evidence type="ECO:0000256" key="3">
    <source>
        <dbReference type="ARBA" id="ARBA00022490"/>
    </source>
</evidence>
<dbReference type="AlphaFoldDB" id="A0A401QCJ0"/>
<comment type="caution">
    <text evidence="9">The sequence shown here is derived from an EMBL/GenBank/DDBJ whole genome shotgun (WGS) entry which is preliminary data.</text>
</comment>
<dbReference type="GO" id="GO:0005509">
    <property type="term" value="F:calcium ion binding"/>
    <property type="evidence" value="ECO:0007669"/>
    <property type="project" value="InterPro"/>
</dbReference>
<evidence type="ECO:0000313" key="10">
    <source>
        <dbReference type="Proteomes" id="UP000288216"/>
    </source>
</evidence>
<dbReference type="GO" id="GO:0012505">
    <property type="term" value="C:endomembrane system"/>
    <property type="evidence" value="ECO:0007669"/>
    <property type="project" value="UniProtKB-SubCell"/>
</dbReference>
<dbReference type="Proteomes" id="UP000288216">
    <property type="component" value="Unassembled WGS sequence"/>
</dbReference>
<dbReference type="GO" id="GO:0005737">
    <property type="term" value="C:cytoplasm"/>
    <property type="evidence" value="ECO:0007669"/>
    <property type="project" value="UniProtKB-SubCell"/>
</dbReference>
<evidence type="ECO:0000256" key="5">
    <source>
        <dbReference type="ARBA" id="ARBA00022737"/>
    </source>
</evidence>
<feature type="non-terminal residue" evidence="9">
    <location>
        <position position="1"/>
    </location>
</feature>
<keyword evidence="3" id="KW-0963">Cytoplasm</keyword>
<proteinExistence type="predicted"/>
<protein>
    <recommendedName>
        <fullName evidence="8">EF-hand domain-containing protein</fullName>
    </recommendedName>
</protein>
<organism evidence="9 10">
    <name type="scientific">Scyliorhinus torazame</name>
    <name type="common">Cloudy catshark</name>
    <name type="synonym">Catulus torazame</name>
    <dbReference type="NCBI Taxonomy" id="75743"/>
    <lineage>
        <taxon>Eukaryota</taxon>
        <taxon>Metazoa</taxon>
        <taxon>Chordata</taxon>
        <taxon>Craniata</taxon>
        <taxon>Vertebrata</taxon>
        <taxon>Chondrichthyes</taxon>
        <taxon>Elasmobranchii</taxon>
        <taxon>Galeomorphii</taxon>
        <taxon>Galeoidea</taxon>
        <taxon>Carcharhiniformes</taxon>
        <taxon>Scyliorhinidae</taxon>
        <taxon>Scyliorhinus</taxon>
    </lineage>
</organism>
<evidence type="ECO:0000256" key="4">
    <source>
        <dbReference type="ARBA" id="ARBA00022723"/>
    </source>
</evidence>
<dbReference type="PANTHER" id="PTHR46735:SF3">
    <property type="entry name" value="CALPAIN SMALL SUBUNIT 1-RELATED"/>
    <property type="match status" value="1"/>
</dbReference>
<gene>
    <name evidence="9" type="ORF">scyTo_0023969</name>
</gene>
<evidence type="ECO:0000256" key="6">
    <source>
        <dbReference type="ARBA" id="ARBA00022837"/>
    </source>
</evidence>
<dbReference type="PROSITE" id="PS50222">
    <property type="entry name" value="EF_HAND_2"/>
    <property type="match status" value="1"/>
</dbReference>
<evidence type="ECO:0000256" key="1">
    <source>
        <dbReference type="ARBA" id="ARBA00004308"/>
    </source>
</evidence>
<keyword evidence="7" id="KW-0472">Membrane</keyword>
<keyword evidence="5" id="KW-0677">Repeat</keyword>
<dbReference type="SUPFAM" id="SSF47473">
    <property type="entry name" value="EF-hand"/>
    <property type="match status" value="1"/>
</dbReference>
<accession>A0A401QCJ0</accession>
<dbReference type="InterPro" id="IPR018247">
    <property type="entry name" value="EF_Hand_1_Ca_BS"/>
</dbReference>
<evidence type="ECO:0000259" key="8">
    <source>
        <dbReference type="PROSITE" id="PS50222"/>
    </source>
</evidence>
<keyword evidence="6" id="KW-0106">Calcium</keyword>
<evidence type="ECO:0000313" key="9">
    <source>
        <dbReference type="EMBL" id="GCB83027.1"/>
    </source>
</evidence>
<dbReference type="STRING" id="75743.A0A401QCJ0"/>
<dbReference type="InterPro" id="IPR011992">
    <property type="entry name" value="EF-hand-dom_pair"/>
</dbReference>
<keyword evidence="10" id="KW-1185">Reference proteome</keyword>
<name>A0A401QCJ0_SCYTO</name>
<dbReference type="EMBL" id="BFAA01036718">
    <property type="protein sequence ID" value="GCB83027.1"/>
    <property type="molecule type" value="Genomic_DNA"/>
</dbReference>
<keyword evidence="4" id="KW-0479">Metal-binding</keyword>
<dbReference type="PANTHER" id="PTHR46735">
    <property type="entry name" value="CALPAIN, SMALL SUBUNIT 1 A-RELATED"/>
    <property type="match status" value="1"/>
</dbReference>
<evidence type="ECO:0000256" key="7">
    <source>
        <dbReference type="ARBA" id="ARBA00023136"/>
    </source>
</evidence>
<sequence>KNVKNYKIESYSLTAPQTQRNNAEGLGFDEFKIFWNRMKQWKSAFLYCDHDRSGTMSAHELRTAIKNSGKELGQT</sequence>
<dbReference type="OrthoDB" id="186625at2759"/>
<dbReference type="InterPro" id="IPR002048">
    <property type="entry name" value="EF_hand_dom"/>
</dbReference>